<evidence type="ECO:0000313" key="1">
    <source>
        <dbReference type="EMBL" id="GLK77805.1"/>
    </source>
</evidence>
<dbReference type="PANTHER" id="PTHR45947">
    <property type="entry name" value="SULFOQUINOVOSYL TRANSFERASE SQD2"/>
    <property type="match status" value="1"/>
</dbReference>
<comment type="caution">
    <text evidence="1">The sequence shown here is derived from an EMBL/GenBank/DDBJ whole genome shotgun (WGS) entry which is preliminary data.</text>
</comment>
<accession>A0A9W6JHN2</accession>
<evidence type="ECO:0000313" key="2">
    <source>
        <dbReference type="Proteomes" id="UP001143364"/>
    </source>
</evidence>
<dbReference type="EMBL" id="BSFK01000016">
    <property type="protein sequence ID" value="GLK77805.1"/>
    <property type="molecule type" value="Genomic_DNA"/>
</dbReference>
<reference evidence="1" key="2">
    <citation type="submission" date="2023-01" db="EMBL/GenBank/DDBJ databases">
        <authorList>
            <person name="Sun Q."/>
            <person name="Evtushenko L."/>
        </authorList>
    </citation>
    <scope>NUCLEOTIDE SEQUENCE</scope>
    <source>
        <strain evidence="1">VKM B-2555</strain>
    </source>
</reference>
<dbReference type="Gene3D" id="3.40.50.2000">
    <property type="entry name" value="Glycogen Phosphorylase B"/>
    <property type="match status" value="1"/>
</dbReference>
<reference evidence="1" key="1">
    <citation type="journal article" date="2014" name="Int. J. Syst. Evol. Microbiol.">
        <title>Complete genome sequence of Corynebacterium casei LMG S-19264T (=DSM 44701T), isolated from a smear-ripened cheese.</title>
        <authorList>
            <consortium name="US DOE Joint Genome Institute (JGI-PGF)"/>
            <person name="Walter F."/>
            <person name="Albersmeier A."/>
            <person name="Kalinowski J."/>
            <person name="Ruckert C."/>
        </authorList>
    </citation>
    <scope>NUCLEOTIDE SEQUENCE</scope>
    <source>
        <strain evidence="1">VKM B-2555</strain>
    </source>
</reference>
<organism evidence="1 2">
    <name type="scientific">Methylopila jiangsuensis</name>
    <dbReference type="NCBI Taxonomy" id="586230"/>
    <lineage>
        <taxon>Bacteria</taxon>
        <taxon>Pseudomonadati</taxon>
        <taxon>Pseudomonadota</taxon>
        <taxon>Alphaproteobacteria</taxon>
        <taxon>Hyphomicrobiales</taxon>
        <taxon>Methylopilaceae</taxon>
        <taxon>Methylopila</taxon>
    </lineage>
</organism>
<name>A0A9W6JHN2_9HYPH</name>
<dbReference type="SUPFAM" id="SSF53756">
    <property type="entry name" value="UDP-Glycosyltransferase/glycogen phosphorylase"/>
    <property type="match status" value="1"/>
</dbReference>
<proteinExistence type="predicted"/>
<dbReference type="AlphaFoldDB" id="A0A9W6JHN2"/>
<protein>
    <submittedName>
        <fullName evidence="1">Peptidase M14</fullName>
    </submittedName>
</protein>
<dbReference type="Pfam" id="PF13692">
    <property type="entry name" value="Glyco_trans_1_4"/>
    <property type="match status" value="1"/>
</dbReference>
<dbReference type="PANTHER" id="PTHR45947:SF3">
    <property type="entry name" value="SULFOQUINOVOSYL TRANSFERASE SQD2"/>
    <property type="match status" value="1"/>
</dbReference>
<gene>
    <name evidence="1" type="ORF">GCM10008171_30590</name>
</gene>
<keyword evidence="2" id="KW-1185">Reference proteome</keyword>
<dbReference type="Proteomes" id="UP001143364">
    <property type="component" value="Unassembled WGS sequence"/>
</dbReference>
<dbReference type="GO" id="GO:0016757">
    <property type="term" value="F:glycosyltransferase activity"/>
    <property type="evidence" value="ECO:0007669"/>
    <property type="project" value="TreeGrafter"/>
</dbReference>
<sequence length="370" mass="40517">MKLFICPVSNDSLYVQLIHRDLGVNYTRLFRKGGGLAEAIACLEASEPVIVHVQWEEFHLNSARTEQGAKRMAEQVIAELRKVKQLSGAIVWTVHNQLPHKVPFNDAFLRIRSALAEVASRIVVHNAASIDMLTAQTGLSGDDRRLTVIPHPSYAGMYEPEGRAAAELRAQTGAAEPPFVLGFGAMRRQKGFDFMLDALDAPFAARHGLRLRLSGKGEEGAALQLAHAHRTDIDWRLDYVPQDEVPALFRSAACLVLPYRRVATSGVALLGLTLGGVIVAPRFPAFVELLPPGLRRFLYEPDDPASLRDVVSEVAALSPEESRAVRLEGLGVAEALHPSRISRALGEAYRAAAQEMRFAAEDARHESLDA</sequence>
<dbReference type="InterPro" id="IPR050194">
    <property type="entry name" value="Glycosyltransferase_grp1"/>
</dbReference>